<reference evidence="3" key="1">
    <citation type="submission" date="2019-03" db="EMBL/GenBank/DDBJ databases">
        <title>Improved annotation for the trematode Fasciola hepatica.</title>
        <authorList>
            <person name="Choi Y.-J."/>
            <person name="Martin J."/>
            <person name="Mitreva M."/>
        </authorList>
    </citation>
    <scope>NUCLEOTIDE SEQUENCE [LARGE SCALE GENOMIC DNA]</scope>
</reference>
<protein>
    <submittedName>
        <fullName evidence="3">Normocyte binding protein 2a</fullName>
    </submittedName>
</protein>
<keyword evidence="1" id="KW-0175">Coiled coil</keyword>
<dbReference type="Proteomes" id="UP000230066">
    <property type="component" value="Unassembled WGS sequence"/>
</dbReference>
<proteinExistence type="predicted"/>
<dbReference type="EMBL" id="JXXN02000038">
    <property type="protein sequence ID" value="THD28935.1"/>
    <property type="molecule type" value="Genomic_DNA"/>
</dbReference>
<feature type="coiled-coil region" evidence="1">
    <location>
        <begin position="178"/>
        <end position="229"/>
    </location>
</feature>
<feature type="compositionally biased region" description="Basic and acidic residues" evidence="2">
    <location>
        <begin position="424"/>
        <end position="433"/>
    </location>
</feature>
<dbReference type="AlphaFoldDB" id="A0A4E0RLS1"/>
<feature type="region of interest" description="Disordered" evidence="2">
    <location>
        <begin position="354"/>
        <end position="380"/>
    </location>
</feature>
<feature type="compositionally biased region" description="Basic and acidic residues" evidence="2">
    <location>
        <begin position="54"/>
        <end position="66"/>
    </location>
</feature>
<evidence type="ECO:0000256" key="2">
    <source>
        <dbReference type="SAM" id="MobiDB-lite"/>
    </source>
</evidence>
<dbReference type="GO" id="GO:0005777">
    <property type="term" value="C:peroxisome"/>
    <property type="evidence" value="ECO:0007669"/>
    <property type="project" value="TreeGrafter"/>
</dbReference>
<dbReference type="InterPro" id="IPR039889">
    <property type="entry name" value="CCD33"/>
</dbReference>
<gene>
    <name evidence="3" type="ORF">D915_000223</name>
</gene>
<comment type="caution">
    <text evidence="3">The sequence shown here is derived from an EMBL/GenBank/DDBJ whole genome shotgun (WGS) entry which is preliminary data.</text>
</comment>
<dbReference type="PANTHER" id="PTHR21623">
    <property type="entry name" value="SPERIOLIN-BINDING FACTOR"/>
    <property type="match status" value="1"/>
</dbReference>
<name>A0A4E0RLS1_FASHE</name>
<feature type="compositionally biased region" description="Basic and acidic residues" evidence="2">
    <location>
        <begin position="75"/>
        <end position="86"/>
    </location>
</feature>
<accession>A0A4E0RLS1</accession>
<keyword evidence="4" id="KW-1185">Reference proteome</keyword>
<organism evidence="3 4">
    <name type="scientific">Fasciola hepatica</name>
    <name type="common">Liver fluke</name>
    <dbReference type="NCBI Taxonomy" id="6192"/>
    <lineage>
        <taxon>Eukaryota</taxon>
        <taxon>Metazoa</taxon>
        <taxon>Spiralia</taxon>
        <taxon>Lophotrochozoa</taxon>
        <taxon>Platyhelminthes</taxon>
        <taxon>Trematoda</taxon>
        <taxon>Digenea</taxon>
        <taxon>Plagiorchiida</taxon>
        <taxon>Echinostomata</taxon>
        <taxon>Echinostomatoidea</taxon>
        <taxon>Fasciolidae</taxon>
        <taxon>Fasciola</taxon>
    </lineage>
</organism>
<evidence type="ECO:0000313" key="4">
    <source>
        <dbReference type="Proteomes" id="UP000230066"/>
    </source>
</evidence>
<feature type="region of interest" description="Disordered" evidence="2">
    <location>
        <begin position="401"/>
        <end position="509"/>
    </location>
</feature>
<evidence type="ECO:0000256" key="1">
    <source>
        <dbReference type="SAM" id="Coils"/>
    </source>
</evidence>
<feature type="compositionally biased region" description="Basic and acidic residues" evidence="2">
    <location>
        <begin position="401"/>
        <end position="410"/>
    </location>
</feature>
<feature type="region of interest" description="Disordered" evidence="2">
    <location>
        <begin position="50"/>
        <end position="106"/>
    </location>
</feature>
<dbReference type="PANTHER" id="PTHR21623:SF2">
    <property type="entry name" value="COILED-COIL DOMAIN-CONTAINING PROTEIN 33"/>
    <property type="match status" value="1"/>
</dbReference>
<feature type="compositionally biased region" description="Acidic residues" evidence="2">
    <location>
        <begin position="496"/>
        <end position="509"/>
    </location>
</feature>
<sequence length="509" mass="59065">MNTTESDNEEMNSLYYRPMTSELNSEQMDPEADETGYYRMADDRTNHLIADPLTAERDRLANRPKDSSQMGRTQNDMRNRKPRSNDGKIMNNVPGNSPKPFDLTDNDTRLLTRRPVASDSGTFHDMDYNGLVTSPVDLNNWDWLRLDALGPAWELALRDVPVNRREALNLLIIMKKKLLRAANELTFYKERVTLLQEQLIYQKKNEEKFIRLRAAYNAQNEEFERLKEKVGKVPGLERTVQQQEELISRLEGFLERQRIRQTNNALNNRANLADPITSSFLDMPPSSPSPMPITSDTAAATALRNLSNENESLRQTVTELNRTVRNLAQQQQDDHLRLKQQEEKYREELEALREHQNRLSQQQAIRNRQIEQVQEQDNQRKEKMDLYRMLAAADERVKSLEEELELRDSRPNAGPHPGPSVYYRKQDGYKEQPWKYPGQEKPPSRLPPMPGGSRDRLNRGRRNPHEYPTTHASDSGLTGRPSQPESFRVRRGSSVGDEDWFGDTAFEDF</sequence>
<feature type="compositionally biased region" description="Polar residues" evidence="2">
    <location>
        <begin position="358"/>
        <end position="376"/>
    </location>
</feature>
<evidence type="ECO:0000313" key="3">
    <source>
        <dbReference type="EMBL" id="THD28935.1"/>
    </source>
</evidence>
<feature type="compositionally biased region" description="Polar residues" evidence="2">
    <location>
        <begin position="470"/>
        <end position="485"/>
    </location>
</feature>